<evidence type="ECO:0000256" key="6">
    <source>
        <dbReference type="ARBA" id="ARBA00023136"/>
    </source>
</evidence>
<dbReference type="GO" id="GO:0016192">
    <property type="term" value="P:vesicle-mediated transport"/>
    <property type="evidence" value="ECO:0007669"/>
    <property type="project" value="TreeGrafter"/>
</dbReference>
<dbReference type="OrthoDB" id="63113at2759"/>
<dbReference type="PANTHER" id="PTHR19317">
    <property type="entry name" value="PRENYLATED RAB ACCEPTOR 1-RELATED"/>
    <property type="match status" value="1"/>
</dbReference>
<feature type="transmembrane region" description="Helical" evidence="7">
    <location>
        <begin position="120"/>
        <end position="153"/>
    </location>
</feature>
<evidence type="ECO:0000256" key="4">
    <source>
        <dbReference type="ARBA" id="ARBA00022692"/>
    </source>
</evidence>
<evidence type="ECO:0000256" key="7">
    <source>
        <dbReference type="RuleBase" id="RU363107"/>
    </source>
</evidence>
<evidence type="ECO:0000256" key="1">
    <source>
        <dbReference type="ARBA" id="ARBA00002501"/>
    </source>
</evidence>
<evidence type="ECO:0000256" key="5">
    <source>
        <dbReference type="ARBA" id="ARBA00022989"/>
    </source>
</evidence>
<keyword evidence="6 7" id="KW-0472">Membrane</keyword>
<evidence type="ECO:0000313" key="8">
    <source>
        <dbReference type="EMBL" id="KAG6411261.1"/>
    </source>
</evidence>
<organism evidence="8">
    <name type="scientific">Salvia splendens</name>
    <name type="common">Scarlet sage</name>
    <dbReference type="NCBI Taxonomy" id="180675"/>
    <lineage>
        <taxon>Eukaryota</taxon>
        <taxon>Viridiplantae</taxon>
        <taxon>Streptophyta</taxon>
        <taxon>Embryophyta</taxon>
        <taxon>Tracheophyta</taxon>
        <taxon>Spermatophyta</taxon>
        <taxon>Magnoliopsida</taxon>
        <taxon>eudicotyledons</taxon>
        <taxon>Gunneridae</taxon>
        <taxon>Pentapetalae</taxon>
        <taxon>asterids</taxon>
        <taxon>lamiids</taxon>
        <taxon>Lamiales</taxon>
        <taxon>Lamiaceae</taxon>
        <taxon>Nepetoideae</taxon>
        <taxon>Mentheae</taxon>
        <taxon>Salviinae</taxon>
        <taxon>Salvia</taxon>
        <taxon>Salvia subgen. Calosphace</taxon>
        <taxon>core Calosphace</taxon>
    </lineage>
</organism>
<reference evidence="8" key="2">
    <citation type="submission" date="2020-08" db="EMBL/GenBank/DDBJ databases">
        <title>Plant Genome Project.</title>
        <authorList>
            <person name="Zhang R.-G."/>
        </authorList>
    </citation>
    <scope>NUCLEOTIDE SEQUENCE</scope>
    <source>
        <strain evidence="8">Huo1</strain>
        <tissue evidence="8">Leaf</tissue>
    </source>
</reference>
<proteinExistence type="inferred from homology"/>
<keyword evidence="4 7" id="KW-0812">Transmembrane</keyword>
<keyword evidence="7" id="KW-0813">Transport</keyword>
<dbReference type="InterPro" id="IPR004895">
    <property type="entry name" value="Prenylated_rab_accept_PRA1"/>
</dbReference>
<feature type="transmembrane region" description="Helical" evidence="7">
    <location>
        <begin position="67"/>
        <end position="100"/>
    </location>
</feature>
<dbReference type="Pfam" id="PF03208">
    <property type="entry name" value="PRA1"/>
    <property type="match status" value="1"/>
</dbReference>
<keyword evidence="5 7" id="KW-1133">Transmembrane helix</keyword>
<accession>A0A8X8XCK7</accession>
<comment type="function">
    <text evidence="1 7">May be involved in both secretory and endocytic intracellular trafficking in the endosomal/prevacuolar compartments.</text>
</comment>
<dbReference type="PANTHER" id="PTHR19317:SF2">
    <property type="entry name" value="PRA1 FAMILY PROTEIN F2"/>
    <property type="match status" value="1"/>
</dbReference>
<dbReference type="GO" id="GO:0005794">
    <property type="term" value="C:Golgi apparatus"/>
    <property type="evidence" value="ECO:0007669"/>
    <property type="project" value="TreeGrafter"/>
</dbReference>
<sequence>MSTVYGTISTATPPAPDSPFYSRAGQRIRSGIGTRRSWRVMVASLSPPESLGTAFQRLLTNAGYFHVNYAIVVLLTLLVSLLWHPAALIVFIATMFAWLFLYFLRDTPLVVWGYGVEERLVLAVLSVSTVALLLLTKATVFLGGIAAGFVAVLAHSVFRRTNDLDLDEGAVRLKETASANYSVL</sequence>
<dbReference type="EMBL" id="PNBA02000010">
    <property type="protein sequence ID" value="KAG6411261.1"/>
    <property type="molecule type" value="Genomic_DNA"/>
</dbReference>
<dbReference type="Proteomes" id="UP000298416">
    <property type="component" value="Unassembled WGS sequence"/>
</dbReference>
<comment type="caution">
    <text evidence="8">The sequence shown here is derived from an EMBL/GenBank/DDBJ whole genome shotgun (WGS) entry which is preliminary data.</text>
</comment>
<protein>
    <recommendedName>
        <fullName evidence="7">PRA1 family protein</fullName>
    </recommendedName>
</protein>
<comment type="similarity">
    <text evidence="3 7">Belongs to the PRA1 family.</text>
</comment>
<name>A0A8X8XCK7_SALSN</name>
<reference evidence="8" key="1">
    <citation type="submission" date="2018-01" db="EMBL/GenBank/DDBJ databases">
        <authorList>
            <person name="Mao J.F."/>
        </authorList>
    </citation>
    <scope>NUCLEOTIDE SEQUENCE</scope>
    <source>
        <strain evidence="8">Huo1</strain>
        <tissue evidence="8">Leaf</tissue>
    </source>
</reference>
<dbReference type="GO" id="GO:0016020">
    <property type="term" value="C:membrane"/>
    <property type="evidence" value="ECO:0007669"/>
    <property type="project" value="UniProtKB-SubCell"/>
</dbReference>
<dbReference type="AlphaFoldDB" id="A0A8X8XCK7"/>
<evidence type="ECO:0000313" key="9">
    <source>
        <dbReference type="Proteomes" id="UP000298416"/>
    </source>
</evidence>
<keyword evidence="9" id="KW-1185">Reference proteome</keyword>
<evidence type="ECO:0000256" key="2">
    <source>
        <dbReference type="ARBA" id="ARBA00004141"/>
    </source>
</evidence>
<comment type="subcellular location">
    <subcellularLocation>
        <location evidence="2 7">Membrane</location>
        <topology evidence="2 7">Multi-pass membrane protein</topology>
    </subcellularLocation>
</comment>
<evidence type="ECO:0000256" key="3">
    <source>
        <dbReference type="ARBA" id="ARBA00006483"/>
    </source>
</evidence>
<dbReference type="GO" id="GO:0005783">
    <property type="term" value="C:endoplasmic reticulum"/>
    <property type="evidence" value="ECO:0007669"/>
    <property type="project" value="UniProtKB-ARBA"/>
</dbReference>
<gene>
    <name evidence="8" type="ORF">SASPL_129339</name>
</gene>